<protein>
    <submittedName>
        <fullName evidence="2">Uncharacterized protein</fullName>
    </submittedName>
</protein>
<keyword evidence="1" id="KW-0472">Membrane</keyword>
<dbReference type="Proteomes" id="UP001187315">
    <property type="component" value="Unassembled WGS sequence"/>
</dbReference>
<keyword evidence="1" id="KW-0812">Transmembrane</keyword>
<evidence type="ECO:0000313" key="2">
    <source>
        <dbReference type="EMBL" id="KAK2859963.1"/>
    </source>
</evidence>
<evidence type="ECO:0000256" key="1">
    <source>
        <dbReference type="SAM" id="Phobius"/>
    </source>
</evidence>
<dbReference type="EMBL" id="JAVHJS010000004">
    <property type="protein sequence ID" value="KAK2859963.1"/>
    <property type="molecule type" value="Genomic_DNA"/>
</dbReference>
<keyword evidence="1" id="KW-1133">Transmembrane helix</keyword>
<dbReference type="AlphaFoldDB" id="A0AA88NLS9"/>
<reference evidence="2" key="1">
    <citation type="submission" date="2023-08" db="EMBL/GenBank/DDBJ databases">
        <title>Pelteobagrus vachellii genome.</title>
        <authorList>
            <person name="Liu H."/>
        </authorList>
    </citation>
    <scope>NUCLEOTIDE SEQUENCE</scope>
    <source>
        <strain evidence="2">PRFRI_2022a</strain>
        <tissue evidence="2">Muscle</tissue>
    </source>
</reference>
<organism evidence="2 3">
    <name type="scientific">Tachysurus vachellii</name>
    <name type="common">Darkbarbel catfish</name>
    <name type="synonym">Pelteobagrus vachellii</name>
    <dbReference type="NCBI Taxonomy" id="175792"/>
    <lineage>
        <taxon>Eukaryota</taxon>
        <taxon>Metazoa</taxon>
        <taxon>Chordata</taxon>
        <taxon>Craniata</taxon>
        <taxon>Vertebrata</taxon>
        <taxon>Euteleostomi</taxon>
        <taxon>Actinopterygii</taxon>
        <taxon>Neopterygii</taxon>
        <taxon>Teleostei</taxon>
        <taxon>Ostariophysi</taxon>
        <taxon>Siluriformes</taxon>
        <taxon>Bagridae</taxon>
        <taxon>Tachysurus</taxon>
    </lineage>
</organism>
<comment type="caution">
    <text evidence="2">The sequence shown here is derived from an EMBL/GenBank/DDBJ whole genome shotgun (WGS) entry which is preliminary data.</text>
</comment>
<keyword evidence="3" id="KW-1185">Reference proteome</keyword>
<feature type="transmembrane region" description="Helical" evidence="1">
    <location>
        <begin position="20"/>
        <end position="43"/>
    </location>
</feature>
<proteinExistence type="predicted"/>
<name>A0AA88NLS9_TACVA</name>
<gene>
    <name evidence="2" type="ORF">Q7C36_004129</name>
</gene>
<evidence type="ECO:0000313" key="3">
    <source>
        <dbReference type="Proteomes" id="UP001187315"/>
    </source>
</evidence>
<accession>A0AA88NLS9</accession>
<sequence length="95" mass="9879">MLGDNIGHVAKEGKCGGSAVIIGFAAVAIILEVLLLLFLGLIFCYCCVSCSLGTELEEQSSETATTVAIVMTADEGIFTNCGDLYVPLRIISSSS</sequence>